<feature type="non-terminal residue" evidence="1">
    <location>
        <position position="1"/>
    </location>
</feature>
<dbReference type="AntiFam" id="ANF00259">
    <property type="entry name" value="Protein of unknown function (DUF1472)"/>
</dbReference>
<protein>
    <submittedName>
        <fullName evidence="1">Uncharacterized protein</fullName>
    </submittedName>
</protein>
<reference evidence="2" key="1">
    <citation type="journal article" date="2012" name="Proc. Natl. Acad. Sci. U.S.A.">
        <title>The transcriptional landscape and small RNAs of Salmonella enterica serovar Typhimurium.</title>
        <authorList>
            <person name="Kroger C."/>
            <person name="Dillon S.C."/>
            <person name="Cameron A.D."/>
            <person name="Papenfort K."/>
            <person name="Sivasankaran S.K."/>
            <person name="Hokamp K."/>
            <person name="Chao Y."/>
            <person name="Sittka A."/>
            <person name="Hebrard M."/>
            <person name="Handler K."/>
            <person name="Colgan A."/>
            <person name="Leekitcharoenphon P."/>
            <person name="Langridge G.C."/>
            <person name="Lohan A.J."/>
            <person name="Loftus B."/>
            <person name="Lucchini S."/>
            <person name="Ussery D.W."/>
            <person name="Dorman C.J."/>
            <person name="Thomson N.R."/>
            <person name="Vogel J."/>
            <person name="Hinton J.C."/>
        </authorList>
    </citation>
    <scope>NUCLEOTIDE SEQUENCE [LARGE SCALE GENOMIC DNA]</scope>
    <source>
        <strain evidence="2">SL1344</strain>
    </source>
</reference>
<keyword evidence="1" id="KW-0614">Plasmid</keyword>
<name>A0A0H3NXE0_SALTS</name>
<gene>
    <name evidence="1" type="ORF">SL1344_P1_0044A</name>
</gene>
<accession>A0A0H3NXE0</accession>
<dbReference type="HOGENOM" id="CLU_1753657_0_0_6"/>
<sequence length="149" mass="16178">TVTRKKREGEVSFSFFSFSAGDCDDAGDDRQNRQKDVAFSAPHSPGSGLPAVALWFSTLTVLCRVRAVPCIHRSRAVVDTRVKCTRRSPGPSFTSAAIFRSFDRSGFTVSPFSSRLPCASGCGFPCALASTIDRPTGMDARHRPVSRNM</sequence>
<evidence type="ECO:0000313" key="2">
    <source>
        <dbReference type="Proteomes" id="UP000008962"/>
    </source>
</evidence>
<keyword evidence="2" id="KW-1185">Reference proteome</keyword>
<dbReference type="EMBL" id="HE654724">
    <property type="protein sequence ID" value="CCF76751.1"/>
    <property type="molecule type" value="Genomic_DNA"/>
</dbReference>
<dbReference type="Proteomes" id="UP000008962">
    <property type="component" value="Plasmid pSLT_SL1344"/>
</dbReference>
<evidence type="ECO:0000313" key="1">
    <source>
        <dbReference type="EMBL" id="CCF76751.1"/>
    </source>
</evidence>
<geneLocation type="plasmid" evidence="1 2">
    <name>pSLT_SL1344</name>
</geneLocation>
<dbReference type="KEGG" id="sey:SL1344_P1_0044A"/>
<proteinExistence type="predicted"/>
<organism evidence="1 2">
    <name type="scientific">Salmonella typhimurium (strain SL1344)</name>
    <dbReference type="NCBI Taxonomy" id="216597"/>
    <lineage>
        <taxon>Bacteria</taxon>
        <taxon>Pseudomonadati</taxon>
        <taxon>Pseudomonadota</taxon>
        <taxon>Gammaproteobacteria</taxon>
        <taxon>Enterobacterales</taxon>
        <taxon>Enterobacteriaceae</taxon>
        <taxon>Salmonella</taxon>
    </lineage>
</organism>
<dbReference type="AlphaFoldDB" id="A0A0H3NXE0"/>